<accession>A0ABY4KBV8</accession>
<evidence type="ECO:0000313" key="2">
    <source>
        <dbReference type="Proteomes" id="UP000830583"/>
    </source>
</evidence>
<reference evidence="1" key="1">
    <citation type="submission" date="2022-04" db="EMBL/GenBank/DDBJ databases">
        <title>Consumption of N2O by Flavobacterium azooxidireducens sp. nov. isolated from Decomposing Leaf Litter of Phragmites australis (Cav.).</title>
        <authorList>
            <person name="Behrendt U."/>
            <person name="Spanner T."/>
            <person name="Augustin J."/>
            <person name="Horn M.A."/>
            <person name="Kolb S."/>
            <person name="Ulrich A."/>
        </authorList>
    </citation>
    <scope>NUCLEOTIDE SEQUENCE</scope>
    <source>
        <strain evidence="1">IGB 4-14</strain>
    </source>
</reference>
<dbReference type="RefSeq" id="WP_248433198.1">
    <property type="nucleotide sequence ID" value="NZ_CP096205.1"/>
</dbReference>
<proteinExistence type="predicted"/>
<name>A0ABY4KBV8_9FLAO</name>
<dbReference type="EMBL" id="CP096205">
    <property type="protein sequence ID" value="UPQ78271.1"/>
    <property type="molecule type" value="Genomic_DNA"/>
</dbReference>
<keyword evidence="2" id="KW-1185">Reference proteome</keyword>
<dbReference type="Proteomes" id="UP000830583">
    <property type="component" value="Chromosome"/>
</dbReference>
<evidence type="ECO:0000313" key="1">
    <source>
        <dbReference type="EMBL" id="UPQ78271.1"/>
    </source>
</evidence>
<organism evidence="1 2">
    <name type="scientific">Flavobacterium azooxidireducens</name>
    <dbReference type="NCBI Taxonomy" id="1871076"/>
    <lineage>
        <taxon>Bacteria</taxon>
        <taxon>Pseudomonadati</taxon>
        <taxon>Bacteroidota</taxon>
        <taxon>Flavobacteriia</taxon>
        <taxon>Flavobacteriales</taxon>
        <taxon>Flavobacteriaceae</taxon>
        <taxon>Flavobacterium</taxon>
    </lineage>
</organism>
<gene>
    <name evidence="1" type="ORF">M0M57_11645</name>
</gene>
<sequence>MNSILVHDRKSFFYRFVSIRYSTFYSIEKSALHKGIEVNFKNFDLLLFVIYDEVDLKELLNYVQFEGIIILCSNNDALFEEVIKSRGFLHLKLTISKIEIKKELDNLLELVKILLIE</sequence>
<protein>
    <submittedName>
        <fullName evidence="1">Uncharacterized protein</fullName>
    </submittedName>
</protein>